<dbReference type="RefSeq" id="WP_216939956.1">
    <property type="nucleotide sequence ID" value="NZ_CP077062.1"/>
</dbReference>
<evidence type="ECO:0000259" key="1">
    <source>
        <dbReference type="PROSITE" id="PS51819"/>
    </source>
</evidence>
<gene>
    <name evidence="2" type="ORF">KRR39_00900</name>
</gene>
<reference evidence="2" key="1">
    <citation type="submission" date="2021-06" db="EMBL/GenBank/DDBJ databases">
        <title>Complete genome sequence of Nocardioides sp. G188.</title>
        <authorList>
            <person name="Im W.-T."/>
        </authorList>
    </citation>
    <scope>NUCLEOTIDE SEQUENCE</scope>
    <source>
        <strain evidence="2">G188</strain>
    </source>
</reference>
<keyword evidence="3" id="KW-1185">Reference proteome</keyword>
<dbReference type="InterPro" id="IPR041581">
    <property type="entry name" value="Glyoxalase_6"/>
</dbReference>
<protein>
    <submittedName>
        <fullName evidence="2">VOC family protein</fullName>
    </submittedName>
</protein>
<dbReference type="PROSITE" id="PS51819">
    <property type="entry name" value="VOC"/>
    <property type="match status" value="1"/>
</dbReference>
<proteinExistence type="predicted"/>
<dbReference type="InterPro" id="IPR052164">
    <property type="entry name" value="Anthracycline_SecMetBiosynth"/>
</dbReference>
<dbReference type="Pfam" id="PF18029">
    <property type="entry name" value="Glyoxalase_6"/>
    <property type="match status" value="2"/>
</dbReference>
<evidence type="ECO:0000313" key="2">
    <source>
        <dbReference type="EMBL" id="QWZ08466.1"/>
    </source>
</evidence>
<name>A0A975Y0H0_9ACTN</name>
<dbReference type="KEGG" id="nps:KRR39_00900"/>
<feature type="domain" description="VOC" evidence="1">
    <location>
        <begin position="11"/>
        <end position="124"/>
    </location>
</feature>
<organism evidence="2 3">
    <name type="scientific">Nocardioides panacis</name>
    <dbReference type="NCBI Taxonomy" id="2849501"/>
    <lineage>
        <taxon>Bacteria</taxon>
        <taxon>Bacillati</taxon>
        <taxon>Actinomycetota</taxon>
        <taxon>Actinomycetes</taxon>
        <taxon>Propionibacteriales</taxon>
        <taxon>Nocardioidaceae</taxon>
        <taxon>Nocardioides</taxon>
    </lineage>
</organism>
<evidence type="ECO:0000313" key="3">
    <source>
        <dbReference type="Proteomes" id="UP000683575"/>
    </source>
</evidence>
<sequence>MPEARTFPHGVPSWVDVDLPDVDAGTAFYAALFGWTFADATPPDAPFRYVIAQLDGRDVAAVAGPSSGPARWSTYVAVDDADDTAARLVAAGGTLVSGPLDAGPGGRTATVLDPEGAELRLWQARRRLGVQVVNQPGAWNFSNLRTADLPAACDFYGPVLGWAYGASGFATSVSVPGYGDHLEATVDPGIRTRQAHAPEGFADVVAAFEPLADGERPHWQVVFAVADRDASAATVETLGGVVVSTAEDRWVRRAVVRDPQGAELVLSQFAPQDW</sequence>
<dbReference type="InterPro" id="IPR037523">
    <property type="entry name" value="VOC_core"/>
</dbReference>
<dbReference type="AlphaFoldDB" id="A0A975Y0H0"/>
<dbReference type="EMBL" id="CP077062">
    <property type="protein sequence ID" value="QWZ08466.1"/>
    <property type="molecule type" value="Genomic_DNA"/>
</dbReference>
<accession>A0A975Y0H0</accession>
<dbReference type="PANTHER" id="PTHR33993:SF14">
    <property type="entry name" value="GB|AAF24581.1"/>
    <property type="match status" value="1"/>
</dbReference>
<dbReference type="Proteomes" id="UP000683575">
    <property type="component" value="Chromosome"/>
</dbReference>
<dbReference type="PANTHER" id="PTHR33993">
    <property type="entry name" value="GLYOXALASE-RELATED"/>
    <property type="match status" value="1"/>
</dbReference>